<reference evidence="2 3" key="1">
    <citation type="submission" date="2015-09" db="EMBL/GenBank/DDBJ databases">
        <authorList>
            <consortium name="Pathogen Informatics"/>
        </authorList>
    </citation>
    <scope>NUCLEOTIDE SEQUENCE [LARGE SCALE GENOMIC DNA]</scope>
    <source>
        <strain evidence="2 3">2789STDY5834855</strain>
    </source>
</reference>
<dbReference type="RefSeq" id="WP_055276966.1">
    <property type="nucleotide sequence ID" value="NZ_CYZV01000023.1"/>
</dbReference>
<dbReference type="NCBIfam" id="TIGR03605">
    <property type="entry name" value="antibiot_sagB"/>
    <property type="match status" value="1"/>
</dbReference>
<dbReference type="PANTHER" id="PTHR43745">
    <property type="entry name" value="NITROREDUCTASE MJ1384-RELATED"/>
    <property type="match status" value="1"/>
</dbReference>
<dbReference type="InterPro" id="IPR000415">
    <property type="entry name" value="Nitroreductase-like"/>
</dbReference>
<dbReference type="CDD" id="cd02142">
    <property type="entry name" value="McbC_SagB-like_oxidoreductase"/>
    <property type="match status" value="1"/>
</dbReference>
<dbReference type="AlphaFoldDB" id="A0A174EVN1"/>
<name>A0A174EVN1_9CLOT</name>
<evidence type="ECO:0000313" key="2">
    <source>
        <dbReference type="EMBL" id="CUO40606.1"/>
    </source>
</evidence>
<dbReference type="Pfam" id="PF00881">
    <property type="entry name" value="Nitroreductase"/>
    <property type="match status" value="1"/>
</dbReference>
<dbReference type="SUPFAM" id="SSF55469">
    <property type="entry name" value="FMN-dependent nitroreductase-like"/>
    <property type="match status" value="1"/>
</dbReference>
<dbReference type="Gene3D" id="3.40.109.10">
    <property type="entry name" value="NADH Oxidase"/>
    <property type="match status" value="1"/>
</dbReference>
<proteinExistence type="predicted"/>
<protein>
    <submittedName>
        <fullName evidence="2">Nitroreductase family protein</fullName>
    </submittedName>
</protein>
<accession>A0A174EVN1</accession>
<gene>
    <name evidence="2" type="ORF">ERS852470_02251</name>
</gene>
<dbReference type="InterPro" id="IPR029479">
    <property type="entry name" value="Nitroreductase"/>
</dbReference>
<dbReference type="GO" id="GO:0016491">
    <property type="term" value="F:oxidoreductase activity"/>
    <property type="evidence" value="ECO:0007669"/>
    <property type="project" value="InterPro"/>
</dbReference>
<dbReference type="PANTHER" id="PTHR43745:SF2">
    <property type="entry name" value="NITROREDUCTASE MJ1384-RELATED"/>
    <property type="match status" value="1"/>
</dbReference>
<dbReference type="InterPro" id="IPR052544">
    <property type="entry name" value="Bacteriocin_Proc_Enz"/>
</dbReference>
<feature type="domain" description="Nitroreductase" evidence="1">
    <location>
        <begin position="67"/>
        <end position="245"/>
    </location>
</feature>
<dbReference type="Proteomes" id="UP000095558">
    <property type="component" value="Unassembled WGS sequence"/>
</dbReference>
<dbReference type="OrthoDB" id="9801593at2"/>
<organism evidence="2 3">
    <name type="scientific">Clostridium disporicum</name>
    <dbReference type="NCBI Taxonomy" id="84024"/>
    <lineage>
        <taxon>Bacteria</taxon>
        <taxon>Bacillati</taxon>
        <taxon>Bacillota</taxon>
        <taxon>Clostridia</taxon>
        <taxon>Eubacteriales</taxon>
        <taxon>Clostridiaceae</taxon>
        <taxon>Clostridium</taxon>
    </lineage>
</organism>
<dbReference type="EMBL" id="CYZV01000023">
    <property type="protein sequence ID" value="CUO40606.1"/>
    <property type="molecule type" value="Genomic_DNA"/>
</dbReference>
<evidence type="ECO:0000259" key="1">
    <source>
        <dbReference type="Pfam" id="PF00881"/>
    </source>
</evidence>
<sequence>MNKYTGIVEPIQINSRLALDYHENSKKFFEYSDIYNYDDVEKYYPNTKKIKLVRNNNIRNSEFFKIITQRRSHREYSNEPINFEQLSEILYLSYGCKFIENEKYRNSPSAGFKYPLEIYIFSNNCNGLKKGIYHFNPINSELELLNDNYNYNCLSKLCNNQTFINESAITIFITSIFEKTMSRYGDRGYRYILLDAGHVMQNIYLTATYFNLGITSIGGFYDNEINELLGIDGINESTLYIASIGNKF</sequence>
<dbReference type="InterPro" id="IPR020051">
    <property type="entry name" value="SagB-type_dehydrogenase"/>
</dbReference>
<evidence type="ECO:0000313" key="3">
    <source>
        <dbReference type="Proteomes" id="UP000095558"/>
    </source>
</evidence>